<evidence type="ECO:0000256" key="1">
    <source>
        <dbReference type="ARBA" id="ARBA00004752"/>
    </source>
</evidence>
<evidence type="ECO:0000259" key="15">
    <source>
        <dbReference type="Pfam" id="PF02875"/>
    </source>
</evidence>
<reference evidence="18" key="1">
    <citation type="journal article" date="2019" name="Int. J. Syst. Evol. Microbiol.">
        <title>The Global Catalogue of Microorganisms (GCM) 10K type strain sequencing project: providing services to taxonomists for standard genome sequencing and annotation.</title>
        <authorList>
            <consortium name="The Broad Institute Genomics Platform"/>
            <consortium name="The Broad Institute Genome Sequencing Center for Infectious Disease"/>
            <person name="Wu L."/>
            <person name="Ma J."/>
        </authorList>
    </citation>
    <scope>NUCLEOTIDE SEQUENCE [LARGE SCALE GENOMIC DNA]</scope>
    <source>
        <strain evidence="18">TISTR 1535</strain>
    </source>
</reference>
<dbReference type="InterPro" id="IPR036565">
    <property type="entry name" value="Mur-like_cat_sf"/>
</dbReference>
<protein>
    <recommendedName>
        <fullName evidence="12">UDP-N-acetylmuramoyl-L-alanyl-D-glutamate--2,6-diaminopimelate ligase</fullName>
        <ecNumber evidence="12">6.3.2.13</ecNumber>
    </recommendedName>
    <alternativeName>
        <fullName evidence="12">Meso-A2pm-adding enzyme</fullName>
    </alternativeName>
    <alternativeName>
        <fullName evidence="12">Meso-diaminopimelate-adding enzyme</fullName>
    </alternativeName>
    <alternativeName>
        <fullName evidence="12">UDP-MurNAc-L-Ala-D-Glu:meso-diaminopimelate ligase</fullName>
    </alternativeName>
    <alternativeName>
        <fullName evidence="12">UDP-MurNAc-tripeptide synthetase</fullName>
    </alternativeName>
    <alternativeName>
        <fullName evidence="12">UDP-N-acetylmuramyl-tripeptide synthetase</fullName>
    </alternativeName>
</protein>
<comment type="pathway">
    <text evidence="1 12 13">Cell wall biogenesis; peptidoglycan biosynthesis.</text>
</comment>
<keyword evidence="8 12" id="KW-0133">Cell shape</keyword>
<dbReference type="InterPro" id="IPR004101">
    <property type="entry name" value="Mur_ligase_C"/>
</dbReference>
<dbReference type="HAMAP" id="MF_00208">
    <property type="entry name" value="MurE"/>
    <property type="match status" value="1"/>
</dbReference>
<feature type="modified residue" description="N6-carboxylysine" evidence="12">
    <location>
        <position position="218"/>
    </location>
</feature>
<accession>A0ABW5V3V3</accession>
<dbReference type="Gene3D" id="3.40.1390.10">
    <property type="entry name" value="MurE/MurF, N-terminal domain"/>
    <property type="match status" value="1"/>
</dbReference>
<dbReference type="RefSeq" id="WP_382392108.1">
    <property type="nucleotide sequence ID" value="NZ_JBHUNA010000009.1"/>
</dbReference>
<dbReference type="InterPro" id="IPR000713">
    <property type="entry name" value="Mur_ligase_N"/>
</dbReference>
<dbReference type="PANTHER" id="PTHR23135:SF4">
    <property type="entry name" value="UDP-N-ACETYLMURAMOYL-L-ALANYL-D-GLUTAMATE--2,6-DIAMINOPIMELATE LIGASE MURE HOMOLOG, CHLOROPLASTIC"/>
    <property type="match status" value="1"/>
</dbReference>
<evidence type="ECO:0000256" key="7">
    <source>
        <dbReference type="ARBA" id="ARBA00022840"/>
    </source>
</evidence>
<dbReference type="SUPFAM" id="SSF53623">
    <property type="entry name" value="MurD-like peptide ligases, catalytic domain"/>
    <property type="match status" value="1"/>
</dbReference>
<comment type="function">
    <text evidence="12">Catalyzes the addition of meso-diaminopimelic acid to the nucleotide precursor UDP-N-acetylmuramoyl-L-alanyl-D-glutamate (UMAG) in the biosynthesis of bacterial cell-wall peptidoglycan.</text>
</comment>
<feature type="binding site" evidence="12">
    <location>
        <position position="458"/>
    </location>
    <ligand>
        <name>meso-2,6-diaminopimelate</name>
        <dbReference type="ChEBI" id="CHEBI:57791"/>
    </ligand>
</feature>
<dbReference type="SUPFAM" id="SSF63418">
    <property type="entry name" value="MurE/MurF N-terminal domain"/>
    <property type="match status" value="1"/>
</dbReference>
<dbReference type="PANTHER" id="PTHR23135">
    <property type="entry name" value="MUR LIGASE FAMILY MEMBER"/>
    <property type="match status" value="1"/>
</dbReference>
<dbReference type="Pfam" id="PF02875">
    <property type="entry name" value="Mur_ligase_C"/>
    <property type="match status" value="1"/>
</dbReference>
<feature type="domain" description="Mur ligase C-terminal" evidence="15">
    <location>
        <begin position="335"/>
        <end position="460"/>
    </location>
</feature>
<evidence type="ECO:0000256" key="13">
    <source>
        <dbReference type="RuleBase" id="RU004135"/>
    </source>
</evidence>
<feature type="domain" description="Mur ligase central" evidence="16">
    <location>
        <begin position="107"/>
        <end position="313"/>
    </location>
</feature>
<dbReference type="PROSITE" id="PS01011">
    <property type="entry name" value="FOLYLPOLYGLU_SYNT_1"/>
    <property type="match status" value="1"/>
</dbReference>
<comment type="caution">
    <text evidence="17">The sequence shown here is derived from an EMBL/GenBank/DDBJ whole genome shotgun (WGS) entry which is preliminary data.</text>
</comment>
<evidence type="ECO:0000313" key="18">
    <source>
        <dbReference type="Proteomes" id="UP001597502"/>
    </source>
</evidence>
<feature type="binding site" evidence="12">
    <location>
        <position position="31"/>
    </location>
    <ligand>
        <name>UDP-N-acetyl-alpha-D-muramoyl-L-alanyl-D-glutamate</name>
        <dbReference type="ChEBI" id="CHEBI:83900"/>
    </ligand>
</feature>
<evidence type="ECO:0000256" key="4">
    <source>
        <dbReference type="ARBA" id="ARBA00022598"/>
    </source>
</evidence>
<feature type="binding site" evidence="12">
    <location>
        <position position="384"/>
    </location>
    <ligand>
        <name>meso-2,6-diaminopimelate</name>
        <dbReference type="ChEBI" id="CHEBI:57791"/>
    </ligand>
</feature>
<comment type="catalytic activity">
    <reaction evidence="12">
        <text>UDP-N-acetyl-alpha-D-muramoyl-L-alanyl-D-glutamate + meso-2,6-diaminopimelate + ATP = UDP-N-acetyl-alpha-D-muramoyl-L-alanyl-gamma-D-glutamyl-meso-2,6-diaminopimelate + ADP + phosphate + H(+)</text>
        <dbReference type="Rhea" id="RHEA:23676"/>
        <dbReference type="ChEBI" id="CHEBI:15378"/>
        <dbReference type="ChEBI" id="CHEBI:30616"/>
        <dbReference type="ChEBI" id="CHEBI:43474"/>
        <dbReference type="ChEBI" id="CHEBI:57791"/>
        <dbReference type="ChEBI" id="CHEBI:83900"/>
        <dbReference type="ChEBI" id="CHEBI:83905"/>
        <dbReference type="ChEBI" id="CHEBI:456216"/>
        <dbReference type="EC" id="6.3.2.13"/>
    </reaction>
</comment>
<comment type="PTM">
    <text evidence="12">Carboxylation is probably crucial for Mg(2+) binding and, consequently, for the gamma-phosphate positioning of ATP.</text>
</comment>
<keyword evidence="4 12" id="KW-0436">Ligase</keyword>
<sequence length="490" mass="52994">MRLKKLLSALPFYDAQGMLDDVEISHLEADSRKVKEGSLFVCIKGYTVDGHDFINQAAANGAAAILAEKEVDASVPVIRVASTQRSAAVLASAFHGHPTKQFPLIGVTGTNGKTTVTYLLESILNEYDQKTGLIGTIQMKIGQDAYPVQNTTPDALFLQKTFQDMHHENVDAAVMEVSSHALDLGRVHGCDFDVAVFTNLSQDHLDYHKDMNDYLHAKSLLFAQLGNTYAQGQKKFAVINEDDPAGAVLRKSTAQHVITYGCEASAHVRATDIQLEVTRTAFTMETPIGSIGINSNLIGKFNVYNMLAAAAAAICAGVPLPVIQQSLEKMKGVSGRFEPVDGSDDFAVVVDYAHTPDSLENVLETINGFAENNVYVVVGCGGDRDKKKRPLMASIALEYADHAIFTSDNPRTEDPGAILADMTSELSGSGFEVVENRKDAIARAVNLAEKGDIVLIAGKGHETYQEIGHTKYDFDDREVAREAIRASAAN</sequence>
<keyword evidence="6 12" id="KW-0547">Nucleotide-binding</keyword>
<feature type="binding site" evidence="12">
    <location>
        <begin position="109"/>
        <end position="115"/>
    </location>
    <ligand>
        <name>ATP</name>
        <dbReference type="ChEBI" id="CHEBI:30616"/>
    </ligand>
</feature>
<dbReference type="Proteomes" id="UP001597502">
    <property type="component" value="Unassembled WGS sequence"/>
</dbReference>
<dbReference type="InterPro" id="IPR018109">
    <property type="entry name" value="Folylpolyglutamate_synth_CS"/>
</dbReference>
<feature type="binding site" evidence="12">
    <location>
        <position position="178"/>
    </location>
    <ligand>
        <name>UDP-N-acetyl-alpha-D-muramoyl-L-alanyl-D-glutamate</name>
        <dbReference type="ChEBI" id="CHEBI:83900"/>
    </ligand>
</feature>
<dbReference type="EMBL" id="JBHUNA010000009">
    <property type="protein sequence ID" value="MFD2760541.1"/>
    <property type="molecule type" value="Genomic_DNA"/>
</dbReference>
<dbReference type="Gene3D" id="3.90.190.20">
    <property type="entry name" value="Mur ligase, C-terminal domain"/>
    <property type="match status" value="1"/>
</dbReference>
<keyword evidence="12" id="KW-0460">Magnesium</keyword>
<evidence type="ECO:0000313" key="17">
    <source>
        <dbReference type="EMBL" id="MFD2760541.1"/>
    </source>
</evidence>
<organism evidence="17 18">
    <name type="scientific">Lentibacillus juripiscarius</name>
    <dbReference type="NCBI Taxonomy" id="257446"/>
    <lineage>
        <taxon>Bacteria</taxon>
        <taxon>Bacillati</taxon>
        <taxon>Bacillota</taxon>
        <taxon>Bacilli</taxon>
        <taxon>Bacillales</taxon>
        <taxon>Bacillaceae</taxon>
        <taxon>Lentibacillus</taxon>
    </lineage>
</organism>
<dbReference type="Gene3D" id="3.40.1190.10">
    <property type="entry name" value="Mur-like, catalytic domain"/>
    <property type="match status" value="1"/>
</dbReference>
<feature type="domain" description="Mur ligase N-terminal catalytic" evidence="14">
    <location>
        <begin position="23"/>
        <end position="79"/>
    </location>
</feature>
<dbReference type="InterPro" id="IPR013221">
    <property type="entry name" value="Mur_ligase_cen"/>
</dbReference>
<comment type="caution">
    <text evidence="12">Lacks conserved residue(s) required for the propagation of feature annotation.</text>
</comment>
<evidence type="ECO:0000256" key="10">
    <source>
        <dbReference type="ARBA" id="ARBA00023306"/>
    </source>
</evidence>
<dbReference type="NCBIfam" id="TIGR01085">
    <property type="entry name" value="murE"/>
    <property type="match status" value="1"/>
</dbReference>
<evidence type="ECO:0000256" key="8">
    <source>
        <dbReference type="ARBA" id="ARBA00022960"/>
    </source>
</evidence>
<dbReference type="InterPro" id="IPR005761">
    <property type="entry name" value="UDP-N-AcMur-Glu-dNH2Pim_ligase"/>
</dbReference>
<comment type="subcellular location">
    <subcellularLocation>
        <location evidence="12 13">Cytoplasm</location>
    </subcellularLocation>
</comment>
<feature type="binding site" evidence="12">
    <location>
        <position position="462"/>
    </location>
    <ligand>
        <name>meso-2,6-diaminopimelate</name>
        <dbReference type="ChEBI" id="CHEBI:57791"/>
    </ligand>
</feature>
<dbReference type="InterPro" id="IPR036615">
    <property type="entry name" value="Mur_ligase_C_dom_sf"/>
</dbReference>
<keyword evidence="10 12" id="KW-0131">Cell cycle</keyword>
<evidence type="ECO:0000256" key="2">
    <source>
        <dbReference type="ARBA" id="ARBA00005898"/>
    </source>
</evidence>
<keyword evidence="11 12" id="KW-0961">Cell wall biogenesis/degradation</keyword>
<keyword evidence="3 12" id="KW-0963">Cytoplasm</keyword>
<dbReference type="GO" id="GO:0008765">
    <property type="term" value="F:UDP-N-acetylmuramoylalanyl-D-glutamate-2,6-diaminopimelate ligase activity"/>
    <property type="evidence" value="ECO:0007669"/>
    <property type="project" value="UniProtKB-EC"/>
</dbReference>
<keyword evidence="7 12" id="KW-0067">ATP-binding</keyword>
<dbReference type="EC" id="6.3.2.13" evidence="12"/>
<feature type="binding site" evidence="12">
    <location>
        <begin position="408"/>
        <end position="411"/>
    </location>
    <ligand>
        <name>meso-2,6-diaminopimelate</name>
        <dbReference type="ChEBI" id="CHEBI:57791"/>
    </ligand>
</feature>
<evidence type="ECO:0000256" key="9">
    <source>
        <dbReference type="ARBA" id="ARBA00022984"/>
    </source>
</evidence>
<name>A0ABW5V3V3_9BACI</name>
<feature type="binding site" evidence="12">
    <location>
        <position position="186"/>
    </location>
    <ligand>
        <name>UDP-N-acetyl-alpha-D-muramoyl-L-alanyl-D-glutamate</name>
        <dbReference type="ChEBI" id="CHEBI:83900"/>
    </ligand>
</feature>
<dbReference type="SUPFAM" id="SSF53244">
    <property type="entry name" value="MurD-like peptide ligases, peptide-binding domain"/>
    <property type="match status" value="1"/>
</dbReference>
<dbReference type="Pfam" id="PF01225">
    <property type="entry name" value="Mur_ligase"/>
    <property type="match status" value="1"/>
</dbReference>
<feature type="binding site" evidence="12">
    <location>
        <begin position="151"/>
        <end position="152"/>
    </location>
    <ligand>
        <name>UDP-N-acetyl-alpha-D-muramoyl-L-alanyl-D-glutamate</name>
        <dbReference type="ChEBI" id="CHEBI:83900"/>
    </ligand>
</feature>
<keyword evidence="9 12" id="KW-0573">Peptidoglycan synthesis</keyword>
<feature type="short sequence motif" description="Meso-diaminopimelate recognition motif" evidence="12">
    <location>
        <begin position="408"/>
        <end position="411"/>
    </location>
</feature>
<proteinExistence type="inferred from homology"/>
<evidence type="ECO:0000256" key="5">
    <source>
        <dbReference type="ARBA" id="ARBA00022618"/>
    </source>
</evidence>
<comment type="similarity">
    <text evidence="2 12">Belongs to the MurCDEF family. MurE subfamily.</text>
</comment>
<evidence type="ECO:0000259" key="16">
    <source>
        <dbReference type="Pfam" id="PF08245"/>
    </source>
</evidence>
<dbReference type="NCBIfam" id="NF001124">
    <property type="entry name" value="PRK00139.1-2"/>
    <property type="match status" value="1"/>
</dbReference>
<comment type="cofactor">
    <cofactor evidence="12">
        <name>Mg(2+)</name>
        <dbReference type="ChEBI" id="CHEBI:18420"/>
    </cofactor>
</comment>
<dbReference type="NCBIfam" id="NF001126">
    <property type="entry name" value="PRK00139.1-4"/>
    <property type="match status" value="1"/>
</dbReference>
<evidence type="ECO:0000256" key="3">
    <source>
        <dbReference type="ARBA" id="ARBA00022490"/>
    </source>
</evidence>
<evidence type="ECO:0000256" key="6">
    <source>
        <dbReference type="ARBA" id="ARBA00022741"/>
    </source>
</evidence>
<evidence type="ECO:0000256" key="11">
    <source>
        <dbReference type="ARBA" id="ARBA00023316"/>
    </source>
</evidence>
<keyword evidence="5 12" id="KW-0132">Cell division</keyword>
<keyword evidence="18" id="KW-1185">Reference proteome</keyword>
<evidence type="ECO:0000259" key="14">
    <source>
        <dbReference type="Pfam" id="PF01225"/>
    </source>
</evidence>
<feature type="binding site" evidence="12">
    <location>
        <position position="150"/>
    </location>
    <ligand>
        <name>UDP-N-acetyl-alpha-D-muramoyl-L-alanyl-D-glutamate</name>
        <dbReference type="ChEBI" id="CHEBI:83900"/>
    </ligand>
</feature>
<gene>
    <name evidence="12" type="primary">murE</name>
    <name evidence="17" type="ORF">ACFSUO_06090</name>
</gene>
<dbReference type="Pfam" id="PF08245">
    <property type="entry name" value="Mur_ligase_M"/>
    <property type="match status" value="1"/>
</dbReference>
<dbReference type="InterPro" id="IPR035911">
    <property type="entry name" value="MurE/MurF_N"/>
</dbReference>
<evidence type="ECO:0000256" key="12">
    <source>
        <dbReference type="HAMAP-Rule" id="MF_00208"/>
    </source>
</evidence>